<dbReference type="OrthoDB" id="79831at2"/>
<dbReference type="AlphaFoldDB" id="N9RJJ1"/>
<gene>
    <name evidence="2" type="ORF">F902_02543</name>
</gene>
<reference evidence="2 3" key="1">
    <citation type="submission" date="2013-02" db="EMBL/GenBank/DDBJ databases">
        <title>The Genome Sequence of Acinetobacter sp. CIP 70.18.</title>
        <authorList>
            <consortium name="The Broad Institute Genome Sequencing Platform"/>
            <consortium name="The Broad Institute Genome Sequencing Center for Infectious Disease"/>
            <person name="Cerqueira G."/>
            <person name="Feldgarden M."/>
            <person name="Courvalin P."/>
            <person name="Perichon B."/>
            <person name="Grillot-Courvalin C."/>
            <person name="Clermont D."/>
            <person name="Rocha E."/>
            <person name="Yoon E.-J."/>
            <person name="Nemec A."/>
            <person name="Walker B."/>
            <person name="Young S.K."/>
            <person name="Zeng Q."/>
            <person name="Gargeya S."/>
            <person name="Fitzgerald M."/>
            <person name="Haas B."/>
            <person name="Abouelleil A."/>
            <person name="Alvarado L."/>
            <person name="Arachchi H.M."/>
            <person name="Berlin A.M."/>
            <person name="Chapman S.B."/>
            <person name="Dewar J."/>
            <person name="Goldberg J."/>
            <person name="Griggs A."/>
            <person name="Gujja S."/>
            <person name="Hansen M."/>
            <person name="Howarth C."/>
            <person name="Imamovic A."/>
            <person name="Larimer J."/>
            <person name="McCowan C."/>
            <person name="Murphy C."/>
            <person name="Neiman D."/>
            <person name="Pearson M."/>
            <person name="Priest M."/>
            <person name="Roberts A."/>
            <person name="Saif S."/>
            <person name="Shea T."/>
            <person name="Sisk P."/>
            <person name="Sykes S."/>
            <person name="Wortman J."/>
            <person name="Nusbaum C."/>
            <person name="Birren B."/>
        </authorList>
    </citation>
    <scope>NUCLEOTIDE SEQUENCE [LARGE SCALE GENOMIC DNA]</scope>
    <source>
        <strain evidence="2 3">CIP 70.18</strain>
    </source>
</reference>
<dbReference type="InterPro" id="IPR018873">
    <property type="entry name" value="KilA-N_DNA-bd_domain"/>
</dbReference>
<feature type="domain" description="KilA-N DNA-binding" evidence="1">
    <location>
        <begin position="13"/>
        <end position="92"/>
    </location>
</feature>
<keyword evidence="3" id="KW-1185">Reference proteome</keyword>
<comment type="caution">
    <text evidence="2">The sequence shown here is derived from an EMBL/GenBank/DDBJ whole genome shotgun (WGS) entry which is preliminary data.</text>
</comment>
<evidence type="ECO:0000259" key="1">
    <source>
        <dbReference type="Pfam" id="PF10543"/>
    </source>
</evidence>
<proteinExistence type="predicted"/>
<evidence type="ECO:0000313" key="3">
    <source>
        <dbReference type="Proteomes" id="UP000013084"/>
    </source>
</evidence>
<organism evidence="2 3">
    <name type="scientific">Acinetobacter higginsii</name>
    <dbReference type="NCBI Taxonomy" id="70347"/>
    <lineage>
        <taxon>Bacteria</taxon>
        <taxon>Pseudomonadati</taxon>
        <taxon>Pseudomonadota</taxon>
        <taxon>Gammaproteobacteria</taxon>
        <taxon>Moraxellales</taxon>
        <taxon>Moraxellaceae</taxon>
        <taxon>Acinetobacter</taxon>
    </lineage>
</organism>
<dbReference type="RefSeq" id="WP_005203846.1">
    <property type="nucleotide sequence ID" value="NZ_KB850072.1"/>
</dbReference>
<dbReference type="Pfam" id="PF10543">
    <property type="entry name" value="ORF6N"/>
    <property type="match status" value="1"/>
</dbReference>
<dbReference type="EMBL" id="APRN01000036">
    <property type="protein sequence ID" value="ENX58143.1"/>
    <property type="molecule type" value="Genomic_DNA"/>
</dbReference>
<dbReference type="PATRIC" id="fig|1217700.3.peg.2467"/>
<dbReference type="Proteomes" id="UP000013084">
    <property type="component" value="Unassembled WGS sequence"/>
</dbReference>
<sequence length="262" mass="29412">MNAVVKIESQDLNIVEYQGKRVVTFAMIDEVHQRPEGTARKRFNDNKHHLVEGEDFYFIDSSLKSEFRTFGIQVPNRGLIVLTESGYLMLTKSFTDDLAWQVQRQLVNGYFNAKDLVANIAKKEMQFNLGSVARQCVTMAKAFGLKGNQIYLSADRAVKQITGESPLELLGTTHLHAPVQEQVFTPTQIGEMFTPKLSGQKINKVLADLGYQTKEGDVWLLTEKGQAFGELFDTGKKHSDGVPVKQLKWNQSVIQFVKGAIA</sequence>
<accession>N9RJJ1</accession>
<name>N9RJJ1_9GAMM</name>
<evidence type="ECO:0000313" key="2">
    <source>
        <dbReference type="EMBL" id="ENX58143.1"/>
    </source>
</evidence>
<dbReference type="HOGENOM" id="CLU_1060179_0_0_6"/>
<protein>
    <recommendedName>
        <fullName evidence="1">KilA-N DNA-binding domain-containing protein</fullName>
    </recommendedName>
</protein>